<organism evidence="2 3">
    <name type="scientific">Buddleja alternifolia</name>
    <dbReference type="NCBI Taxonomy" id="168488"/>
    <lineage>
        <taxon>Eukaryota</taxon>
        <taxon>Viridiplantae</taxon>
        <taxon>Streptophyta</taxon>
        <taxon>Embryophyta</taxon>
        <taxon>Tracheophyta</taxon>
        <taxon>Spermatophyta</taxon>
        <taxon>Magnoliopsida</taxon>
        <taxon>eudicotyledons</taxon>
        <taxon>Gunneridae</taxon>
        <taxon>Pentapetalae</taxon>
        <taxon>asterids</taxon>
        <taxon>lamiids</taxon>
        <taxon>Lamiales</taxon>
        <taxon>Scrophulariaceae</taxon>
        <taxon>Buddlejeae</taxon>
        <taxon>Buddleja</taxon>
    </lineage>
</organism>
<dbReference type="PANTHER" id="PTHR33919">
    <property type="entry name" value="OS09G0127700 PROTEIN"/>
    <property type="match status" value="1"/>
</dbReference>
<protein>
    <submittedName>
        <fullName evidence="2">Uncharacterized protein</fullName>
    </submittedName>
</protein>
<evidence type="ECO:0000313" key="3">
    <source>
        <dbReference type="Proteomes" id="UP000826271"/>
    </source>
</evidence>
<accession>A0AAV6W5A6</accession>
<dbReference type="PANTHER" id="PTHR33919:SF9">
    <property type="entry name" value="RIBOSOME BIOGENESIS NEP1-LIKE PROTEIN"/>
    <property type="match status" value="1"/>
</dbReference>
<keyword evidence="3" id="KW-1185">Reference proteome</keyword>
<comment type="caution">
    <text evidence="2">The sequence shown here is derived from an EMBL/GenBank/DDBJ whole genome shotgun (WGS) entry which is preliminary data.</text>
</comment>
<evidence type="ECO:0000313" key="2">
    <source>
        <dbReference type="EMBL" id="KAG8365773.1"/>
    </source>
</evidence>
<keyword evidence="1" id="KW-0472">Membrane</keyword>
<keyword evidence="1" id="KW-1133">Transmembrane helix</keyword>
<feature type="transmembrane region" description="Helical" evidence="1">
    <location>
        <begin position="61"/>
        <end position="80"/>
    </location>
</feature>
<sequence length="175" mass="19096">MAFNTLKQCRSSMQTHNLSITRSLATSTTPRFAAASATSTAVHEAHSSTRGGRMTATFGQMWMVIGLLGGMVGIACCMGIHTAKQQLLHSPSVHVSKKRRESVPEVDNPDAIIRSSDNFTNKSFLRKVGHIQDNKLGRRPNSYTRIEQDKLVCARAGADVDADLVTYYVAGHCKC</sequence>
<evidence type="ECO:0000256" key="1">
    <source>
        <dbReference type="SAM" id="Phobius"/>
    </source>
</evidence>
<dbReference type="Proteomes" id="UP000826271">
    <property type="component" value="Unassembled WGS sequence"/>
</dbReference>
<reference evidence="2" key="1">
    <citation type="submission" date="2019-10" db="EMBL/GenBank/DDBJ databases">
        <authorList>
            <person name="Zhang R."/>
            <person name="Pan Y."/>
            <person name="Wang J."/>
            <person name="Ma R."/>
            <person name="Yu S."/>
        </authorList>
    </citation>
    <scope>NUCLEOTIDE SEQUENCE</scope>
    <source>
        <strain evidence="2">LA-IB0</strain>
        <tissue evidence="2">Leaf</tissue>
    </source>
</reference>
<dbReference type="AlphaFoldDB" id="A0AAV6W5A6"/>
<keyword evidence="1" id="KW-0812">Transmembrane</keyword>
<gene>
    <name evidence="2" type="ORF">BUALT_Bualt17G0006700</name>
</gene>
<name>A0AAV6W5A6_9LAMI</name>
<dbReference type="EMBL" id="WHWC01000017">
    <property type="protein sequence ID" value="KAG8365773.1"/>
    <property type="molecule type" value="Genomic_DNA"/>
</dbReference>
<proteinExistence type="predicted"/>